<evidence type="ECO:0000313" key="3">
    <source>
        <dbReference type="Proteomes" id="UP000820818"/>
    </source>
</evidence>
<reference evidence="2 3" key="1">
    <citation type="submission" date="2022-05" db="EMBL/GenBank/DDBJ databases">
        <title>A multi-omics perspective on studying reproductive biology in Daphnia sinensis.</title>
        <authorList>
            <person name="Jia J."/>
        </authorList>
    </citation>
    <scope>NUCLEOTIDE SEQUENCE [LARGE SCALE GENOMIC DNA]</scope>
    <source>
        <strain evidence="2 3">WSL</strain>
    </source>
</reference>
<dbReference type="PANTHER" id="PTHR22954:SF3">
    <property type="entry name" value="PROTEIN CBG08539"/>
    <property type="match status" value="1"/>
</dbReference>
<dbReference type="InterPro" id="IPR005312">
    <property type="entry name" value="DUF1759"/>
</dbReference>
<evidence type="ECO:0000313" key="2">
    <source>
        <dbReference type="EMBL" id="KAI9557233.1"/>
    </source>
</evidence>
<dbReference type="EMBL" id="WJBH02000006">
    <property type="protein sequence ID" value="KAI9557233.1"/>
    <property type="molecule type" value="Genomic_DNA"/>
</dbReference>
<keyword evidence="1" id="KW-0175">Coiled coil</keyword>
<organism evidence="2 3">
    <name type="scientific">Daphnia sinensis</name>
    <dbReference type="NCBI Taxonomy" id="1820382"/>
    <lineage>
        <taxon>Eukaryota</taxon>
        <taxon>Metazoa</taxon>
        <taxon>Ecdysozoa</taxon>
        <taxon>Arthropoda</taxon>
        <taxon>Crustacea</taxon>
        <taxon>Branchiopoda</taxon>
        <taxon>Diplostraca</taxon>
        <taxon>Cladocera</taxon>
        <taxon>Anomopoda</taxon>
        <taxon>Daphniidae</taxon>
        <taxon>Daphnia</taxon>
        <taxon>Daphnia similis group</taxon>
    </lineage>
</organism>
<proteinExistence type="predicted"/>
<name>A0AAD5PTI1_9CRUS</name>
<feature type="coiled-coil region" evidence="1">
    <location>
        <begin position="56"/>
        <end position="128"/>
    </location>
</feature>
<keyword evidence="3" id="KW-1185">Reference proteome</keyword>
<accession>A0AAD5PTI1</accession>
<gene>
    <name evidence="2" type="ORF">GHT06_017056</name>
</gene>
<evidence type="ECO:0000256" key="1">
    <source>
        <dbReference type="SAM" id="Coils"/>
    </source>
</evidence>
<dbReference type="AlphaFoldDB" id="A0AAD5PTI1"/>
<sequence length="324" mass="36892">MAPTTKGSRTTVKGHITKTINLINGLKTVMTQEELNNLEILETKLIGYYETYKGFLNTIQDELNDADADQAEYDAETDITYQTQDDVLNANAVIKLKRREWLNMLKKKEKEEEERKQEQKEEERDKRILALIQQQVMNQATTTRDIITQVIAAIPTPQAPVVNVTTAAPSQSTHSMRLPQRQIKHFKGDILEWTQFWESFNAAIHSSTLTNVQKFDYLKEYLKGEANLIVNNLELTDANYQVAIDELTRRYGKKQVMIDAHFNKLHTLQPVKDGNDVQALRSLQLNLQWHISALETLGIPTTSFGGLLGTQLIKLIPSSLHSSS</sequence>
<comment type="caution">
    <text evidence="2">The sequence shown here is derived from an EMBL/GenBank/DDBJ whole genome shotgun (WGS) entry which is preliminary data.</text>
</comment>
<dbReference type="Pfam" id="PF03564">
    <property type="entry name" value="DUF1759"/>
    <property type="match status" value="1"/>
</dbReference>
<dbReference type="PANTHER" id="PTHR22954">
    <property type="entry name" value="RETROVIRAL PROTEASE-RELATED"/>
    <property type="match status" value="1"/>
</dbReference>
<protein>
    <submittedName>
        <fullName evidence="2">Uncharacterized protein</fullName>
    </submittedName>
</protein>
<dbReference type="Proteomes" id="UP000820818">
    <property type="component" value="Linkage Group LG6"/>
</dbReference>